<gene>
    <name evidence="2" type="ORF">LTR09_006053</name>
</gene>
<feature type="region of interest" description="Disordered" evidence="1">
    <location>
        <begin position="112"/>
        <end position="134"/>
    </location>
</feature>
<proteinExistence type="predicted"/>
<feature type="compositionally biased region" description="Basic and acidic residues" evidence="1">
    <location>
        <begin position="112"/>
        <end position="123"/>
    </location>
</feature>
<comment type="caution">
    <text evidence="2">The sequence shown here is derived from an EMBL/GenBank/DDBJ whole genome shotgun (WGS) entry which is preliminary data.</text>
</comment>
<evidence type="ECO:0000256" key="1">
    <source>
        <dbReference type="SAM" id="MobiDB-lite"/>
    </source>
</evidence>
<dbReference type="EMBL" id="JAWDJX010000018">
    <property type="protein sequence ID" value="KAK3052989.1"/>
    <property type="molecule type" value="Genomic_DNA"/>
</dbReference>
<evidence type="ECO:0000313" key="2">
    <source>
        <dbReference type="EMBL" id="KAK3052989.1"/>
    </source>
</evidence>
<name>A0AAJ0GC26_9PEZI</name>
<organism evidence="2 3">
    <name type="scientific">Extremus antarcticus</name>
    <dbReference type="NCBI Taxonomy" id="702011"/>
    <lineage>
        <taxon>Eukaryota</taxon>
        <taxon>Fungi</taxon>
        <taxon>Dikarya</taxon>
        <taxon>Ascomycota</taxon>
        <taxon>Pezizomycotina</taxon>
        <taxon>Dothideomycetes</taxon>
        <taxon>Dothideomycetidae</taxon>
        <taxon>Mycosphaerellales</taxon>
        <taxon>Extremaceae</taxon>
        <taxon>Extremus</taxon>
    </lineage>
</organism>
<protein>
    <submittedName>
        <fullName evidence="2">Uncharacterized protein</fullName>
    </submittedName>
</protein>
<dbReference type="PANTHER" id="PTHR37852:SF1">
    <property type="entry name" value="HIG1 DOMAIN-CONTAINING PROTEIN"/>
    <property type="match status" value="1"/>
</dbReference>
<dbReference type="PANTHER" id="PTHR37852">
    <property type="entry name" value="YALI0B21208P"/>
    <property type="match status" value="1"/>
</dbReference>
<accession>A0AAJ0GC26</accession>
<evidence type="ECO:0000313" key="3">
    <source>
        <dbReference type="Proteomes" id="UP001271007"/>
    </source>
</evidence>
<keyword evidence="3" id="KW-1185">Reference proteome</keyword>
<reference evidence="2" key="1">
    <citation type="submission" date="2023-04" db="EMBL/GenBank/DDBJ databases">
        <title>Black Yeasts Isolated from many extreme environments.</title>
        <authorList>
            <person name="Coleine C."/>
            <person name="Stajich J.E."/>
            <person name="Selbmann L."/>
        </authorList>
    </citation>
    <scope>NUCLEOTIDE SEQUENCE</scope>
    <source>
        <strain evidence="2">CCFEE 5312</strain>
    </source>
</reference>
<sequence length="223" mass="23749">MSTPPSETPTPAPHRLSIPFPARTALLATLSATTGAFLGLAHGSTESGLRFRAENAHRLPNSQTGWYLYHKSKNYHVILGGVKEGFKMAGKLGLWSAVFVVMEEGVDRGRAAGGRGWRERVGRGTESGLDGEEERGVPRDFVSTVLAGLGTAGAFSAWNGFPLPTAVRLAKMGAKVGLVFGVLQDGVSWARGRRLGYVEFAKRHVFGASSVEDAREEKVAVAG</sequence>
<dbReference type="AlphaFoldDB" id="A0AAJ0GC26"/>
<dbReference type="Proteomes" id="UP001271007">
    <property type="component" value="Unassembled WGS sequence"/>
</dbReference>